<evidence type="ECO:0000256" key="3">
    <source>
        <dbReference type="ARBA" id="ARBA00022525"/>
    </source>
</evidence>
<dbReference type="InterPro" id="IPR034763">
    <property type="entry name" value="P14a_insect"/>
</dbReference>
<dbReference type="SUPFAM" id="SSF55797">
    <property type="entry name" value="PR-1-like"/>
    <property type="match status" value="1"/>
</dbReference>
<evidence type="ECO:0000256" key="4">
    <source>
        <dbReference type="ARBA" id="ARBA00022729"/>
    </source>
</evidence>
<evidence type="ECO:0000256" key="1">
    <source>
        <dbReference type="ARBA" id="ARBA00004613"/>
    </source>
</evidence>
<reference evidence="7" key="1">
    <citation type="submission" date="2018-01" db="EMBL/GenBank/DDBJ databases">
        <title>An insight into the sialome of Amazonian anophelines.</title>
        <authorList>
            <person name="Ribeiro J.M."/>
            <person name="Scarpassa V."/>
            <person name="Calvo E."/>
        </authorList>
    </citation>
    <scope>NUCLEOTIDE SEQUENCE</scope>
    <source>
        <tissue evidence="7">Salivary glands</tissue>
    </source>
</reference>
<protein>
    <submittedName>
        <fullName evidence="7">Putative salivary antigen-5 related protein ag5-4</fullName>
    </submittedName>
</protein>
<accession>A0A2M4BWP5</accession>
<feature type="signal peptide" evidence="5">
    <location>
        <begin position="1"/>
        <end position="20"/>
    </location>
</feature>
<keyword evidence="3" id="KW-0964">Secreted</keyword>
<dbReference type="InterPro" id="IPR014044">
    <property type="entry name" value="CAP_dom"/>
</dbReference>
<proteinExistence type="inferred from homology"/>
<dbReference type="Gene3D" id="3.40.33.10">
    <property type="entry name" value="CAP"/>
    <property type="match status" value="1"/>
</dbReference>
<organism evidence="7">
    <name type="scientific">Anopheles marajoara</name>
    <dbReference type="NCBI Taxonomy" id="58244"/>
    <lineage>
        <taxon>Eukaryota</taxon>
        <taxon>Metazoa</taxon>
        <taxon>Ecdysozoa</taxon>
        <taxon>Arthropoda</taxon>
        <taxon>Hexapoda</taxon>
        <taxon>Insecta</taxon>
        <taxon>Pterygota</taxon>
        <taxon>Neoptera</taxon>
        <taxon>Endopterygota</taxon>
        <taxon>Diptera</taxon>
        <taxon>Nematocera</taxon>
        <taxon>Culicoidea</taxon>
        <taxon>Culicidae</taxon>
        <taxon>Anophelinae</taxon>
        <taxon>Anopheles</taxon>
    </lineage>
</organism>
<dbReference type="InterPro" id="IPR001283">
    <property type="entry name" value="CRISP-related"/>
</dbReference>
<evidence type="ECO:0000256" key="5">
    <source>
        <dbReference type="SAM" id="SignalP"/>
    </source>
</evidence>
<evidence type="ECO:0000256" key="2">
    <source>
        <dbReference type="ARBA" id="ARBA00009923"/>
    </source>
</evidence>
<dbReference type="PRINTS" id="PR00837">
    <property type="entry name" value="V5TPXLIKE"/>
</dbReference>
<dbReference type="GO" id="GO:0005576">
    <property type="term" value="C:extracellular region"/>
    <property type="evidence" value="ECO:0007669"/>
    <property type="project" value="UniProtKB-SubCell"/>
</dbReference>
<evidence type="ECO:0000259" key="6">
    <source>
        <dbReference type="SMART" id="SM00198"/>
    </source>
</evidence>
<evidence type="ECO:0000313" key="7">
    <source>
        <dbReference type="EMBL" id="MBW57505.1"/>
    </source>
</evidence>
<dbReference type="SMART" id="SM00198">
    <property type="entry name" value="SCP"/>
    <property type="match status" value="1"/>
</dbReference>
<dbReference type="AlphaFoldDB" id="A0A2M4BWP5"/>
<comment type="subcellular location">
    <subcellularLocation>
        <location evidence="1">Secreted</location>
    </subcellularLocation>
</comment>
<feature type="domain" description="SCP" evidence="6">
    <location>
        <begin position="75"/>
        <end position="238"/>
    </location>
</feature>
<name>A0A2M4BWP5_9DIPT</name>
<dbReference type="PIRSF" id="PIRSF038921">
    <property type="entry name" value="P14a"/>
    <property type="match status" value="1"/>
</dbReference>
<dbReference type="EMBL" id="GGFJ01008364">
    <property type="protein sequence ID" value="MBW57505.1"/>
    <property type="molecule type" value="Transcribed_RNA"/>
</dbReference>
<sequence>MHSNVVVYRWSLLCWWWCLGFVFLYPSGPMVQAAFDYCAASKDLCQPPGARHVVCNGRNFGPVCQEPKLIKMNERYRKQILEFHNKLRNNIACGYFRRYAEASSMEQLDWDPKLARMAEYNARTCTFAHDECRNTRKYRRVGQNLAINWFYGVNMTASQAIDKFQYHWYQEHSQGKQKLVDRYTLPSMQAGIGHFTQMIHADAHRIGCAMVRFAGVMKGRAVTQYYLVCNYSEGNVYERPVYRKGKRCSKCKYGCSTGTFKCLCRKQH</sequence>
<dbReference type="Pfam" id="PF00188">
    <property type="entry name" value="CAP"/>
    <property type="match status" value="1"/>
</dbReference>
<keyword evidence="4 5" id="KW-0732">Signal</keyword>
<dbReference type="InterPro" id="IPR035940">
    <property type="entry name" value="CAP_sf"/>
</dbReference>
<dbReference type="CDD" id="cd05380">
    <property type="entry name" value="CAP_euk"/>
    <property type="match status" value="1"/>
</dbReference>
<feature type="chain" id="PRO_5014947681" evidence="5">
    <location>
        <begin position="21"/>
        <end position="268"/>
    </location>
</feature>
<comment type="similarity">
    <text evidence="2">Belongs to the CRISP family.</text>
</comment>
<dbReference type="PANTHER" id="PTHR10334">
    <property type="entry name" value="CYSTEINE-RICH SECRETORY PROTEIN-RELATED"/>
    <property type="match status" value="1"/>
</dbReference>